<dbReference type="EMBL" id="CAKOAT010073044">
    <property type="protein sequence ID" value="CAH8311471.1"/>
    <property type="molecule type" value="Genomic_DNA"/>
</dbReference>
<dbReference type="AlphaFoldDB" id="A0ABC8J9A4"/>
<feature type="compositionally biased region" description="Basic and acidic residues" evidence="1">
    <location>
        <begin position="25"/>
        <end position="36"/>
    </location>
</feature>
<evidence type="ECO:0000313" key="2">
    <source>
        <dbReference type="EMBL" id="CAH8311471.1"/>
    </source>
</evidence>
<gene>
    <name evidence="2" type="ORF">ERUC_LOCUS5971</name>
</gene>
<organism evidence="2 3">
    <name type="scientific">Eruca vesicaria subsp. sativa</name>
    <name type="common">Garden rocket</name>
    <name type="synonym">Eruca sativa</name>
    <dbReference type="NCBI Taxonomy" id="29727"/>
    <lineage>
        <taxon>Eukaryota</taxon>
        <taxon>Viridiplantae</taxon>
        <taxon>Streptophyta</taxon>
        <taxon>Embryophyta</taxon>
        <taxon>Tracheophyta</taxon>
        <taxon>Spermatophyta</taxon>
        <taxon>Magnoliopsida</taxon>
        <taxon>eudicotyledons</taxon>
        <taxon>Gunneridae</taxon>
        <taxon>Pentapetalae</taxon>
        <taxon>rosids</taxon>
        <taxon>malvids</taxon>
        <taxon>Brassicales</taxon>
        <taxon>Brassicaceae</taxon>
        <taxon>Brassiceae</taxon>
        <taxon>Eruca</taxon>
    </lineage>
</organism>
<evidence type="ECO:0000313" key="3">
    <source>
        <dbReference type="Proteomes" id="UP001642260"/>
    </source>
</evidence>
<feature type="compositionally biased region" description="Low complexity" evidence="1">
    <location>
        <begin position="48"/>
        <end position="58"/>
    </location>
</feature>
<protein>
    <submittedName>
        <fullName evidence="2">Uncharacterized protein</fullName>
    </submittedName>
</protein>
<evidence type="ECO:0000256" key="1">
    <source>
        <dbReference type="SAM" id="MobiDB-lite"/>
    </source>
</evidence>
<proteinExistence type="predicted"/>
<sequence length="100" mass="10850">MSSIHTSHGEADGVSEDDEVSENDEASKTDEDAPKNDEEDGSDEEFQTPRGTTNTSSGGRNGKKRLSDRGMEKRNPKVLCSSAKHAPFTTRKMGFDNSEG</sequence>
<comment type="caution">
    <text evidence="2">The sequence shown here is derived from an EMBL/GenBank/DDBJ whole genome shotgun (WGS) entry which is preliminary data.</text>
</comment>
<feature type="compositionally biased region" description="Acidic residues" evidence="1">
    <location>
        <begin position="37"/>
        <end position="46"/>
    </location>
</feature>
<feature type="compositionally biased region" description="Acidic residues" evidence="1">
    <location>
        <begin position="13"/>
        <end position="24"/>
    </location>
</feature>
<accession>A0ABC8J9A4</accession>
<name>A0ABC8J9A4_ERUVS</name>
<reference evidence="2 3" key="1">
    <citation type="submission" date="2022-03" db="EMBL/GenBank/DDBJ databases">
        <authorList>
            <person name="Macdonald S."/>
            <person name="Ahmed S."/>
            <person name="Newling K."/>
        </authorList>
    </citation>
    <scope>NUCLEOTIDE SEQUENCE [LARGE SCALE GENOMIC DNA]</scope>
</reference>
<feature type="region of interest" description="Disordered" evidence="1">
    <location>
        <begin position="1"/>
        <end position="100"/>
    </location>
</feature>
<keyword evidence="3" id="KW-1185">Reference proteome</keyword>
<dbReference type="Proteomes" id="UP001642260">
    <property type="component" value="Unassembled WGS sequence"/>
</dbReference>
<feature type="compositionally biased region" description="Basic and acidic residues" evidence="1">
    <location>
        <begin position="65"/>
        <end position="75"/>
    </location>
</feature>